<feature type="compositionally biased region" description="Low complexity" evidence="1">
    <location>
        <begin position="362"/>
        <end position="377"/>
    </location>
</feature>
<dbReference type="PROSITE" id="PS00036">
    <property type="entry name" value="BZIP_BASIC"/>
    <property type="match status" value="1"/>
</dbReference>
<dbReference type="InterPro" id="IPR039165">
    <property type="entry name" value="CREBRF"/>
</dbReference>
<evidence type="ECO:0000256" key="1">
    <source>
        <dbReference type="SAM" id="MobiDB-lite"/>
    </source>
</evidence>
<feature type="compositionally biased region" description="Polar residues" evidence="1">
    <location>
        <begin position="515"/>
        <end position="530"/>
    </location>
</feature>
<dbReference type="EMBL" id="MNPL01004040">
    <property type="protein sequence ID" value="OQR77022.1"/>
    <property type="molecule type" value="Genomic_DNA"/>
</dbReference>
<dbReference type="CDD" id="cd14809">
    <property type="entry name" value="bZIP_AUREO-like"/>
    <property type="match status" value="1"/>
</dbReference>
<sequence length="680" mass="71629">MANIQLATSSYVGSPESGEVTTEETSLDTLSTGNQRALSPSSAPEGSNTAAFFGGWVVGSVALPHDSSCSTLTSQLISNQQNNHNLTFDNRLIPEDSLFSTLGPDLNGGVSSTDILGYFPGTTFPCTMEDSKRSSDPSDNQSLMWELEPDDVEGHRGETSLGGLSKIGEESDKLWPSVPGVLQQLPMEFDVNSVFKTDIKSELLAEPTLAELNAKEDEDQILEDFDVSSFFMDSHDKTPVSGSGNLSNLSPISTASGSAGKNMDVFGQQLLNSSQLSALQDIKMEPTAVLGSSAPGGSWAGSSGGPLFTDSMAGTSSQSSGLHTLSPPSNSQLAPLPSESQAGAQPGPSGTSTGFLNPLPPTVYSLPLSSSLPSTSSGIPGKQHLGGGKAASRSFLHPSRASPSHSPARKSPLGLAGPGGKPKGSSLAERLSTSAPSTNVVEQMWKARKAEVQRTGRLRHGSTDTTLSQLSSVQLTMDEGFSSQADEDDSDNDDHSSGDESGGSDVEHDGVKSPLSPSSLGSDEPSTSCAGSKKKGKYFWQYNVQAKGPKGPRMKVTNVPADPHVLADVTDPVFSPDCQLEGVKHAGKARRGDGNDLTPNANKLYNIGVELKKLNRVINDLTPPTDLPFNARNKSRKEKNKLASRACRLKKKAQHEANKLKLYGLQMEHTLALLLTTPLP</sequence>
<dbReference type="STRING" id="418985.A0A1V9XUC0"/>
<feature type="region of interest" description="Disordered" evidence="1">
    <location>
        <begin position="1"/>
        <end position="45"/>
    </location>
</feature>
<dbReference type="OrthoDB" id="8931646at2759"/>
<organism evidence="3 4">
    <name type="scientific">Tropilaelaps mercedesae</name>
    <dbReference type="NCBI Taxonomy" id="418985"/>
    <lineage>
        <taxon>Eukaryota</taxon>
        <taxon>Metazoa</taxon>
        <taxon>Ecdysozoa</taxon>
        <taxon>Arthropoda</taxon>
        <taxon>Chelicerata</taxon>
        <taxon>Arachnida</taxon>
        <taxon>Acari</taxon>
        <taxon>Parasitiformes</taxon>
        <taxon>Mesostigmata</taxon>
        <taxon>Gamasina</taxon>
        <taxon>Dermanyssoidea</taxon>
        <taxon>Laelapidae</taxon>
        <taxon>Tropilaelaps</taxon>
    </lineage>
</organism>
<protein>
    <recommendedName>
        <fullName evidence="2">BZIP domain-containing protein</fullName>
    </recommendedName>
</protein>
<evidence type="ECO:0000313" key="3">
    <source>
        <dbReference type="EMBL" id="OQR77022.1"/>
    </source>
</evidence>
<feature type="compositionally biased region" description="Low complexity" evidence="1">
    <location>
        <begin position="397"/>
        <end position="415"/>
    </location>
</feature>
<dbReference type="InterPro" id="IPR004827">
    <property type="entry name" value="bZIP"/>
</dbReference>
<dbReference type="GO" id="GO:0005634">
    <property type="term" value="C:nucleus"/>
    <property type="evidence" value="ECO:0007669"/>
    <property type="project" value="TreeGrafter"/>
</dbReference>
<feature type="region of interest" description="Disordered" evidence="1">
    <location>
        <begin position="291"/>
        <end position="532"/>
    </location>
</feature>
<dbReference type="InParanoid" id="A0A1V9XUC0"/>
<feature type="compositionally biased region" description="Polar residues" evidence="1">
    <location>
        <begin position="431"/>
        <end position="441"/>
    </location>
</feature>
<reference evidence="3 4" key="1">
    <citation type="journal article" date="2017" name="Gigascience">
        <title>Draft genome of the honey bee ectoparasitic mite, Tropilaelaps mercedesae, is shaped by the parasitic life history.</title>
        <authorList>
            <person name="Dong X."/>
            <person name="Armstrong S.D."/>
            <person name="Xia D."/>
            <person name="Makepeace B.L."/>
            <person name="Darby A.C."/>
            <person name="Kadowaki T."/>
        </authorList>
    </citation>
    <scope>NUCLEOTIDE SEQUENCE [LARGE SCALE GENOMIC DNA]</scope>
    <source>
        <strain evidence="3">Wuxi-XJTLU</strain>
    </source>
</reference>
<gene>
    <name evidence="3" type="ORF">BIW11_07389</name>
</gene>
<feature type="compositionally biased region" description="Polar residues" evidence="1">
    <location>
        <begin position="33"/>
        <end position="45"/>
    </location>
</feature>
<evidence type="ECO:0000259" key="2">
    <source>
        <dbReference type="PROSITE" id="PS00036"/>
    </source>
</evidence>
<evidence type="ECO:0000313" key="4">
    <source>
        <dbReference type="Proteomes" id="UP000192247"/>
    </source>
</evidence>
<feature type="compositionally biased region" description="Polar residues" evidence="1">
    <location>
        <begin position="1"/>
        <end position="12"/>
    </location>
</feature>
<dbReference type="Proteomes" id="UP000192247">
    <property type="component" value="Unassembled WGS sequence"/>
</dbReference>
<dbReference type="GO" id="GO:0000981">
    <property type="term" value="F:DNA-binding transcription factor activity, RNA polymerase II-specific"/>
    <property type="evidence" value="ECO:0007669"/>
    <property type="project" value="TreeGrafter"/>
</dbReference>
<name>A0A1V9XUC0_9ACAR</name>
<dbReference type="PANTHER" id="PTHR21552:SF2">
    <property type="entry name" value="CREB3 REGULATORY FACTOR"/>
    <property type="match status" value="1"/>
</dbReference>
<proteinExistence type="predicted"/>
<dbReference type="PANTHER" id="PTHR21552">
    <property type="entry name" value="ADULT RETINA PROTEIN"/>
    <property type="match status" value="1"/>
</dbReference>
<feature type="compositionally biased region" description="Polar residues" evidence="1">
    <location>
        <begin position="312"/>
        <end position="355"/>
    </location>
</feature>
<dbReference type="AlphaFoldDB" id="A0A1V9XUC0"/>
<accession>A0A1V9XUC0</accession>
<feature type="compositionally biased region" description="Polar residues" evidence="1">
    <location>
        <begin position="463"/>
        <end position="475"/>
    </location>
</feature>
<comment type="caution">
    <text evidence="3">The sequence shown here is derived from an EMBL/GenBank/DDBJ whole genome shotgun (WGS) entry which is preliminary data.</text>
</comment>
<dbReference type="GO" id="GO:0006986">
    <property type="term" value="P:response to unfolded protein"/>
    <property type="evidence" value="ECO:0007669"/>
    <property type="project" value="InterPro"/>
</dbReference>
<keyword evidence="4" id="KW-1185">Reference proteome</keyword>
<dbReference type="GO" id="GO:0000977">
    <property type="term" value="F:RNA polymerase II transcription regulatory region sequence-specific DNA binding"/>
    <property type="evidence" value="ECO:0007669"/>
    <property type="project" value="TreeGrafter"/>
</dbReference>
<feature type="domain" description="BZIP" evidence="2">
    <location>
        <begin position="636"/>
        <end position="650"/>
    </location>
</feature>